<dbReference type="Proteomes" id="UP000005239">
    <property type="component" value="Unassembled WGS sequence"/>
</dbReference>
<evidence type="ECO:0000313" key="3">
    <source>
        <dbReference type="Proteomes" id="UP000005239"/>
    </source>
</evidence>
<sequence length="176" mass="18703">MCTFSLDIPKASVTFVDVPLLELEIDRLNGNMTDLKINGGFVANSTDEFQNDFKEISDEAISELNEMFELSSELKKSSDNLLKQSGKKKNEAQSLSDVLKCMVNGGLPEKCYTPPIDLPSTETPSTTTIEGSGHEGSGEEGSGEGSGEEGSGKGNEGGGLVIIDGDIDLMSDMLLT</sequence>
<keyword evidence="3" id="KW-1185">Reference proteome</keyword>
<organism evidence="2 3">
    <name type="scientific">Pristionchus pacificus</name>
    <name type="common">Parasitic nematode worm</name>
    <dbReference type="NCBI Taxonomy" id="54126"/>
    <lineage>
        <taxon>Eukaryota</taxon>
        <taxon>Metazoa</taxon>
        <taxon>Ecdysozoa</taxon>
        <taxon>Nematoda</taxon>
        <taxon>Chromadorea</taxon>
        <taxon>Rhabditida</taxon>
        <taxon>Rhabditina</taxon>
        <taxon>Diplogasteromorpha</taxon>
        <taxon>Diplogasteroidea</taxon>
        <taxon>Neodiplogasteridae</taxon>
        <taxon>Pristionchus</taxon>
    </lineage>
</organism>
<dbReference type="AlphaFoldDB" id="A0A2A6CA75"/>
<feature type="compositionally biased region" description="Low complexity" evidence="1">
    <location>
        <begin position="119"/>
        <end position="131"/>
    </location>
</feature>
<feature type="region of interest" description="Disordered" evidence="1">
    <location>
        <begin position="112"/>
        <end position="162"/>
    </location>
</feature>
<accession>A0A2A6CA75</accession>
<reference evidence="3" key="1">
    <citation type="journal article" date="2008" name="Nat. Genet.">
        <title>The Pristionchus pacificus genome provides a unique perspective on nematode lifestyle and parasitism.</title>
        <authorList>
            <person name="Dieterich C."/>
            <person name="Clifton S.W."/>
            <person name="Schuster L.N."/>
            <person name="Chinwalla A."/>
            <person name="Delehaunty K."/>
            <person name="Dinkelacker I."/>
            <person name="Fulton L."/>
            <person name="Fulton R."/>
            <person name="Godfrey J."/>
            <person name="Minx P."/>
            <person name="Mitreva M."/>
            <person name="Roeseler W."/>
            <person name="Tian H."/>
            <person name="Witte H."/>
            <person name="Yang S.P."/>
            <person name="Wilson R.K."/>
            <person name="Sommer R.J."/>
        </authorList>
    </citation>
    <scope>NUCLEOTIDE SEQUENCE [LARGE SCALE GENOMIC DNA]</scope>
    <source>
        <strain evidence="3">PS312</strain>
    </source>
</reference>
<evidence type="ECO:0000313" key="2">
    <source>
        <dbReference type="EnsemblMetazoa" id="PPA29685.1"/>
    </source>
</evidence>
<evidence type="ECO:0000256" key="1">
    <source>
        <dbReference type="SAM" id="MobiDB-lite"/>
    </source>
</evidence>
<proteinExistence type="predicted"/>
<name>A0A2A6CA75_PRIPA</name>
<feature type="compositionally biased region" description="Gly residues" evidence="1">
    <location>
        <begin position="139"/>
        <end position="160"/>
    </location>
</feature>
<dbReference type="EnsemblMetazoa" id="PPA29685.1">
    <property type="protein sequence ID" value="PPA29685.1"/>
    <property type="gene ID" value="WBGene00202554"/>
</dbReference>
<protein>
    <submittedName>
        <fullName evidence="2">Uncharacterized protein</fullName>
    </submittedName>
</protein>
<accession>A0A8R1YNC2</accession>
<reference evidence="2" key="2">
    <citation type="submission" date="2022-06" db="UniProtKB">
        <authorList>
            <consortium name="EnsemblMetazoa"/>
        </authorList>
    </citation>
    <scope>IDENTIFICATION</scope>
    <source>
        <strain evidence="2">PS312</strain>
    </source>
</reference>
<gene>
    <name evidence="2" type="primary">WBGene00202554</name>
</gene>